<feature type="chain" id="PRO_5026662828" evidence="1">
    <location>
        <begin position="19"/>
        <end position="86"/>
    </location>
</feature>
<protein>
    <submittedName>
        <fullName evidence="2">Putative secreted protein</fullName>
    </submittedName>
</protein>
<feature type="signal peptide" evidence="1">
    <location>
        <begin position="1"/>
        <end position="18"/>
    </location>
</feature>
<organism evidence="2">
    <name type="scientific">Rhipicephalus microplus</name>
    <name type="common">Cattle tick</name>
    <name type="synonym">Boophilus microplus</name>
    <dbReference type="NCBI Taxonomy" id="6941"/>
    <lineage>
        <taxon>Eukaryota</taxon>
        <taxon>Metazoa</taxon>
        <taxon>Ecdysozoa</taxon>
        <taxon>Arthropoda</taxon>
        <taxon>Chelicerata</taxon>
        <taxon>Arachnida</taxon>
        <taxon>Acari</taxon>
        <taxon>Parasitiformes</taxon>
        <taxon>Ixodida</taxon>
        <taxon>Ixodoidea</taxon>
        <taxon>Ixodidae</taxon>
        <taxon>Rhipicephalinae</taxon>
        <taxon>Rhipicephalus</taxon>
        <taxon>Boophilus</taxon>
    </lineage>
</organism>
<accession>A0A6M2DD03</accession>
<sequence length="86" mass="10142">MFCFFFFFFCELRQGLYCSLHLFIYSSYKLRKLHMSCQIFITVSRATVSDVSAQAYTKRVNITALYKLRKAIPSWTSSHRSLDSHP</sequence>
<reference evidence="2" key="1">
    <citation type="submission" date="2019-09" db="EMBL/GenBank/DDBJ databases">
        <title>Organ-specific transcriptomic study of the physiology of the cattle tick, Rhipicephalus microplus.</title>
        <authorList>
            <person name="Tirloni L."/>
            <person name="Braz G."/>
            <person name="Gandara A.C.P."/>
            <person name="Sabadin G.A."/>
            <person name="da Silva R.M."/>
            <person name="Guizzo M.G."/>
            <person name="Machado J.A."/>
            <person name="Costa E.P."/>
            <person name="Gomes H.F."/>
            <person name="Moraes J."/>
            <person name="Mota M.B.S."/>
            <person name="Mesquita R.D."/>
            <person name="Alvarenga P.H."/>
            <person name="Alves F."/>
            <person name="Seixas A."/>
            <person name="da Fonseca R.N."/>
            <person name="Fogaca A."/>
            <person name="Logullo C."/>
            <person name="Tanaka A."/>
            <person name="Daffre S."/>
            <person name="Termignoni C."/>
            <person name="Vaz I.S.Jr."/>
            <person name="Oliveira P.L."/>
            <person name="Ribeiro J.M."/>
        </authorList>
    </citation>
    <scope>NUCLEOTIDE SEQUENCE</scope>
    <source>
        <strain evidence="2">Porto Alegre</strain>
    </source>
</reference>
<keyword evidence="1" id="KW-0732">Signal</keyword>
<dbReference type="AlphaFoldDB" id="A0A6M2DD03"/>
<evidence type="ECO:0000256" key="1">
    <source>
        <dbReference type="SAM" id="SignalP"/>
    </source>
</evidence>
<proteinExistence type="predicted"/>
<dbReference type="EMBL" id="GHWJ01010364">
    <property type="protein sequence ID" value="NOV43101.1"/>
    <property type="molecule type" value="Transcribed_RNA"/>
</dbReference>
<evidence type="ECO:0000313" key="2">
    <source>
        <dbReference type="EMBL" id="NOV43101.1"/>
    </source>
</evidence>
<name>A0A6M2DD03_RHIMP</name>